<dbReference type="HAMAP" id="MF_00836">
    <property type="entry name" value="PhnN"/>
    <property type="match status" value="1"/>
</dbReference>
<reference evidence="8" key="1">
    <citation type="submission" date="2021-03" db="EMBL/GenBank/DDBJ databases">
        <authorList>
            <person name="So Y."/>
        </authorList>
    </citation>
    <scope>NUCLEOTIDE SEQUENCE</scope>
    <source>
        <strain evidence="8">SG15</strain>
    </source>
</reference>
<dbReference type="Gene3D" id="3.40.50.300">
    <property type="entry name" value="P-loop containing nucleotide triphosphate hydrolases"/>
    <property type="match status" value="1"/>
</dbReference>
<dbReference type="SMART" id="SM00072">
    <property type="entry name" value="GuKc"/>
    <property type="match status" value="1"/>
</dbReference>
<dbReference type="InterPro" id="IPR008145">
    <property type="entry name" value="GK/Ca_channel_bsu"/>
</dbReference>
<feature type="binding site" evidence="6">
    <location>
        <begin position="10"/>
        <end position="17"/>
    </location>
    <ligand>
        <name>ATP</name>
        <dbReference type="ChEBI" id="CHEBI:30616"/>
    </ligand>
</feature>
<evidence type="ECO:0000256" key="3">
    <source>
        <dbReference type="ARBA" id="ARBA00022679"/>
    </source>
</evidence>
<evidence type="ECO:0000259" key="7">
    <source>
        <dbReference type="PROSITE" id="PS50052"/>
    </source>
</evidence>
<proteinExistence type="inferred from homology"/>
<keyword evidence="3 6" id="KW-0808">Transferase</keyword>
<evidence type="ECO:0000313" key="9">
    <source>
        <dbReference type="Proteomes" id="UP000677537"/>
    </source>
</evidence>
<comment type="caution">
    <text evidence="8">The sequence shown here is derived from an EMBL/GenBank/DDBJ whole genome shotgun (WGS) entry which is preliminary data.</text>
</comment>
<name>A0A940MW83_9PROT</name>
<dbReference type="InterPro" id="IPR027417">
    <property type="entry name" value="P-loop_NTPase"/>
</dbReference>
<sequence length="188" mass="19409">MNGVLVAVVGPSGAGKDTLMEAARAALLADPRVAFLRRAITRPAEAGGEDHLPLSREAFLAGRDAGQFALSWEAHGLLYGIPAGPLEAALETGRSAVANLSRRALADAAARFPLRVVEITASPEVLAARLASRGREEAEDIARRLAREAPLPAGLAVETVRNDGTVQAGAEALLRALRNTLPAAAVAG</sequence>
<gene>
    <name evidence="6 8" type="primary">phnN</name>
    <name evidence="8" type="ORF">J5Y10_21435</name>
</gene>
<dbReference type="InterPro" id="IPR008144">
    <property type="entry name" value="Guanylate_kin-like_dom"/>
</dbReference>
<dbReference type="PANTHER" id="PTHR23117">
    <property type="entry name" value="GUANYLATE KINASE-RELATED"/>
    <property type="match status" value="1"/>
</dbReference>
<accession>A0A940MW83</accession>
<dbReference type="RefSeq" id="WP_209376155.1">
    <property type="nucleotide sequence ID" value="NZ_JAGIZA010000016.1"/>
</dbReference>
<dbReference type="SUPFAM" id="SSF52540">
    <property type="entry name" value="P-loop containing nucleoside triphosphate hydrolases"/>
    <property type="match status" value="1"/>
</dbReference>
<dbReference type="PROSITE" id="PS50052">
    <property type="entry name" value="GUANYLATE_KINASE_2"/>
    <property type="match status" value="1"/>
</dbReference>
<protein>
    <recommendedName>
        <fullName evidence="6">Ribose 1,5-bisphosphate phosphokinase PhnN</fullName>
        <ecNumber evidence="6">2.7.4.23</ecNumber>
    </recommendedName>
    <alternativeName>
        <fullName evidence="6">Ribose 1,5-bisphosphokinase</fullName>
    </alternativeName>
</protein>
<dbReference type="GO" id="GO:0006015">
    <property type="term" value="P:5-phosphoribose 1-diphosphate biosynthetic process"/>
    <property type="evidence" value="ECO:0007669"/>
    <property type="project" value="UniProtKB-UniRule"/>
</dbReference>
<dbReference type="GO" id="GO:0005524">
    <property type="term" value="F:ATP binding"/>
    <property type="evidence" value="ECO:0007669"/>
    <property type="project" value="UniProtKB-KW"/>
</dbReference>
<dbReference type="InterPro" id="IPR012699">
    <property type="entry name" value="PhnN"/>
</dbReference>
<dbReference type="EC" id="2.7.4.23" evidence="6"/>
<evidence type="ECO:0000256" key="1">
    <source>
        <dbReference type="ARBA" id="ARBA00000373"/>
    </source>
</evidence>
<feature type="domain" description="Guanylate kinase-like" evidence="7">
    <location>
        <begin position="3"/>
        <end position="182"/>
    </location>
</feature>
<dbReference type="EMBL" id="JAGIZA010000016">
    <property type="protein sequence ID" value="MBP0495363.1"/>
    <property type="molecule type" value="Genomic_DNA"/>
</dbReference>
<evidence type="ECO:0000313" key="8">
    <source>
        <dbReference type="EMBL" id="MBP0495363.1"/>
    </source>
</evidence>
<dbReference type="NCBIfam" id="TIGR02322">
    <property type="entry name" value="phosphon_PhnN"/>
    <property type="match status" value="1"/>
</dbReference>
<keyword evidence="4 6" id="KW-0547">Nucleotide-binding</keyword>
<comment type="function">
    <text evidence="6">Catalyzes the phosphorylation of ribose 1,5-bisphosphate to 5-phospho-D-ribosyl alpha-1-diphosphate (PRPP).</text>
</comment>
<evidence type="ECO:0000256" key="2">
    <source>
        <dbReference type="ARBA" id="ARBA00005069"/>
    </source>
</evidence>
<dbReference type="PANTHER" id="PTHR23117:SF8">
    <property type="entry name" value="RIBOSE 1,5-BISPHOSPHATE PHOSPHOKINASE PHNN"/>
    <property type="match status" value="1"/>
</dbReference>
<dbReference type="Proteomes" id="UP000677537">
    <property type="component" value="Unassembled WGS sequence"/>
</dbReference>
<comment type="catalytic activity">
    <reaction evidence="1 6">
        <text>alpha-D-ribose 1,5-bisphosphate + ATP = 5-phospho-alpha-D-ribose 1-diphosphate + ADP</text>
        <dbReference type="Rhea" id="RHEA:20109"/>
        <dbReference type="ChEBI" id="CHEBI:30616"/>
        <dbReference type="ChEBI" id="CHEBI:58017"/>
        <dbReference type="ChEBI" id="CHEBI:68688"/>
        <dbReference type="ChEBI" id="CHEBI:456216"/>
        <dbReference type="EC" id="2.7.4.23"/>
    </reaction>
</comment>
<dbReference type="AlphaFoldDB" id="A0A940MW83"/>
<keyword evidence="9" id="KW-1185">Reference proteome</keyword>
<dbReference type="GO" id="GO:0019634">
    <property type="term" value="P:organic phosphonate metabolic process"/>
    <property type="evidence" value="ECO:0007669"/>
    <property type="project" value="UniProtKB-UniRule"/>
</dbReference>
<organism evidence="8 9">
    <name type="scientific">Roseomonas indoligenes</name>
    <dbReference type="NCBI Taxonomy" id="2820811"/>
    <lineage>
        <taxon>Bacteria</taxon>
        <taxon>Pseudomonadati</taxon>
        <taxon>Pseudomonadota</taxon>
        <taxon>Alphaproteobacteria</taxon>
        <taxon>Acetobacterales</taxon>
        <taxon>Roseomonadaceae</taxon>
        <taxon>Roseomonas</taxon>
    </lineage>
</organism>
<comment type="pathway">
    <text evidence="2 6">Metabolic intermediate biosynthesis; 5-phospho-alpha-D-ribose 1-diphosphate biosynthesis; 5-phospho-alpha-D-ribose 1-diphosphate from D-ribose 5-phosphate (route II): step 3/3.</text>
</comment>
<comment type="similarity">
    <text evidence="6">Belongs to the ribose 1,5-bisphosphokinase family.</text>
</comment>
<dbReference type="GO" id="GO:0005829">
    <property type="term" value="C:cytosol"/>
    <property type="evidence" value="ECO:0007669"/>
    <property type="project" value="TreeGrafter"/>
</dbReference>
<dbReference type="GO" id="GO:0033863">
    <property type="term" value="F:ribose 1,5-bisphosphate phosphokinase activity"/>
    <property type="evidence" value="ECO:0007669"/>
    <property type="project" value="UniProtKB-UniRule"/>
</dbReference>
<evidence type="ECO:0000256" key="4">
    <source>
        <dbReference type="ARBA" id="ARBA00022741"/>
    </source>
</evidence>
<evidence type="ECO:0000256" key="5">
    <source>
        <dbReference type="ARBA" id="ARBA00022840"/>
    </source>
</evidence>
<evidence type="ECO:0000256" key="6">
    <source>
        <dbReference type="HAMAP-Rule" id="MF_00836"/>
    </source>
</evidence>
<keyword evidence="5 6" id="KW-0067">ATP-binding</keyword>